<dbReference type="SMART" id="SM00354">
    <property type="entry name" value="HTH_LACI"/>
    <property type="match status" value="1"/>
</dbReference>
<accession>A0ABU0JK08</accession>
<dbReference type="Gene3D" id="3.40.50.2300">
    <property type="match status" value="2"/>
</dbReference>
<keyword evidence="3" id="KW-0804">Transcription</keyword>
<dbReference type="PROSITE" id="PS50932">
    <property type="entry name" value="HTH_LACI_2"/>
    <property type="match status" value="1"/>
</dbReference>
<keyword evidence="2" id="KW-0238">DNA-binding</keyword>
<dbReference type="Pfam" id="PF00356">
    <property type="entry name" value="LacI"/>
    <property type="match status" value="1"/>
</dbReference>
<proteinExistence type="predicted"/>
<dbReference type="PANTHER" id="PTHR30146">
    <property type="entry name" value="LACI-RELATED TRANSCRIPTIONAL REPRESSOR"/>
    <property type="match status" value="1"/>
</dbReference>
<dbReference type="InterPro" id="IPR010982">
    <property type="entry name" value="Lambda_DNA-bd_dom_sf"/>
</dbReference>
<dbReference type="InterPro" id="IPR001761">
    <property type="entry name" value="Peripla_BP/Lac1_sug-bd_dom"/>
</dbReference>
<dbReference type="Pfam" id="PF00532">
    <property type="entry name" value="Peripla_BP_1"/>
    <property type="match status" value="1"/>
</dbReference>
<dbReference type="Proteomes" id="UP001242480">
    <property type="component" value="Unassembled WGS sequence"/>
</dbReference>
<evidence type="ECO:0000259" key="4">
    <source>
        <dbReference type="PROSITE" id="PS50932"/>
    </source>
</evidence>
<evidence type="ECO:0000313" key="6">
    <source>
        <dbReference type="Proteomes" id="UP001242480"/>
    </source>
</evidence>
<dbReference type="PANTHER" id="PTHR30146:SF33">
    <property type="entry name" value="TRANSCRIPTIONAL REGULATOR"/>
    <property type="match status" value="1"/>
</dbReference>
<organism evidence="5 6">
    <name type="scientific">Labrys wisconsinensis</name>
    <dbReference type="NCBI Taxonomy" id="425677"/>
    <lineage>
        <taxon>Bacteria</taxon>
        <taxon>Pseudomonadati</taxon>
        <taxon>Pseudomonadota</taxon>
        <taxon>Alphaproteobacteria</taxon>
        <taxon>Hyphomicrobiales</taxon>
        <taxon>Xanthobacteraceae</taxon>
        <taxon>Labrys</taxon>
    </lineage>
</organism>
<comment type="caution">
    <text evidence="5">The sequence shown here is derived from an EMBL/GenBank/DDBJ whole genome shotgun (WGS) entry which is preliminary data.</text>
</comment>
<keyword evidence="1" id="KW-0805">Transcription regulation</keyword>
<evidence type="ECO:0000256" key="3">
    <source>
        <dbReference type="ARBA" id="ARBA00023163"/>
    </source>
</evidence>
<evidence type="ECO:0000256" key="2">
    <source>
        <dbReference type="ARBA" id="ARBA00023125"/>
    </source>
</evidence>
<protein>
    <submittedName>
        <fullName evidence="5">LacI family gluconate utilization system Gnt-I transcriptional repressor</fullName>
    </submittedName>
</protein>
<name>A0ABU0JK08_9HYPH</name>
<evidence type="ECO:0000256" key="1">
    <source>
        <dbReference type="ARBA" id="ARBA00023015"/>
    </source>
</evidence>
<dbReference type="CDD" id="cd01392">
    <property type="entry name" value="HTH_LacI"/>
    <property type="match status" value="1"/>
</dbReference>
<evidence type="ECO:0000313" key="5">
    <source>
        <dbReference type="EMBL" id="MDQ0473594.1"/>
    </source>
</evidence>
<dbReference type="SUPFAM" id="SSF53822">
    <property type="entry name" value="Periplasmic binding protein-like I"/>
    <property type="match status" value="1"/>
</dbReference>
<dbReference type="InterPro" id="IPR028082">
    <property type="entry name" value="Peripla_BP_I"/>
</dbReference>
<feature type="domain" description="HTH lacI-type" evidence="4">
    <location>
        <begin position="1"/>
        <end position="55"/>
    </location>
</feature>
<dbReference type="Gene3D" id="1.10.260.40">
    <property type="entry name" value="lambda repressor-like DNA-binding domains"/>
    <property type="match status" value="1"/>
</dbReference>
<gene>
    <name evidence="5" type="ORF">QO011_006630</name>
</gene>
<dbReference type="PROSITE" id="PS00356">
    <property type="entry name" value="HTH_LACI_1"/>
    <property type="match status" value="1"/>
</dbReference>
<dbReference type="InterPro" id="IPR000843">
    <property type="entry name" value="HTH_LacI"/>
</dbReference>
<keyword evidence="6" id="KW-1185">Reference proteome</keyword>
<dbReference type="EMBL" id="JAUSVX010000017">
    <property type="protein sequence ID" value="MDQ0473594.1"/>
    <property type="molecule type" value="Genomic_DNA"/>
</dbReference>
<dbReference type="RefSeq" id="WP_307282116.1">
    <property type="nucleotide sequence ID" value="NZ_JAUSVX010000017.1"/>
</dbReference>
<dbReference type="CDD" id="cd01575">
    <property type="entry name" value="PBP1_GntR"/>
    <property type="match status" value="1"/>
</dbReference>
<sequence length="332" mass="35503">MRLIDVARSAGVSTMTASRVMRGEPTVAVASRDAVHAAAARLGYVPNQVAGSLRSQRSGIIAVIVPTLTGSVFAETVRGITDTFDAYDYQLMIGESSYDIEREEKVIAALVQRRPDAIIIAGVKHTPQARSLLRSAGVPVAEIWDQTTHPIDIIVGFSNFQAAYDMTRGLLDKGYRRLALATGPVIPGNRAGERTEGYLAALKDAGIHPGPSIVVPYYNFLDSSLKGGNVVADFLRDNSSIDCLFCTNELIAIGAVVACGRRGVKVPGDVAIAGFGDVEAASIITPDLTTVKIRGFEMGRRAAEILARRLLGETSEPEIVDVGYELKWRSSA</sequence>
<dbReference type="SUPFAM" id="SSF47413">
    <property type="entry name" value="lambda repressor-like DNA-binding domains"/>
    <property type="match status" value="1"/>
</dbReference>
<reference evidence="5 6" key="1">
    <citation type="submission" date="2023-07" db="EMBL/GenBank/DDBJ databases">
        <title>Genomic Encyclopedia of Type Strains, Phase IV (KMG-IV): sequencing the most valuable type-strain genomes for metagenomic binning, comparative biology and taxonomic classification.</title>
        <authorList>
            <person name="Goeker M."/>
        </authorList>
    </citation>
    <scope>NUCLEOTIDE SEQUENCE [LARGE SCALE GENOMIC DNA]</scope>
    <source>
        <strain evidence="5 6">DSM 19619</strain>
    </source>
</reference>